<evidence type="ECO:0000256" key="8">
    <source>
        <dbReference type="ARBA" id="ARBA00023157"/>
    </source>
</evidence>
<protein>
    <recommendedName>
        <fullName evidence="10">Colipase N-terminal domain-containing protein</fullName>
    </recommendedName>
</protein>
<evidence type="ECO:0000256" key="3">
    <source>
        <dbReference type="ARBA" id="ARBA00011263"/>
    </source>
</evidence>
<dbReference type="SMART" id="SM00023">
    <property type="entry name" value="COLIPASE"/>
    <property type="match status" value="1"/>
</dbReference>
<dbReference type="EMBL" id="WNYA01000063">
    <property type="protein sequence ID" value="KAG8550306.1"/>
    <property type="molecule type" value="Genomic_DNA"/>
</dbReference>
<reference evidence="11" key="1">
    <citation type="thesis" date="2020" institute="ProQuest LLC" country="789 East Eisenhower Parkway, Ann Arbor, MI, USA">
        <title>Comparative Genomics and Chromosome Evolution.</title>
        <authorList>
            <person name="Mudd A.B."/>
        </authorList>
    </citation>
    <scope>NUCLEOTIDE SEQUENCE</scope>
    <source>
        <strain evidence="11">237g6f4</strain>
        <tissue evidence="11">Blood</tissue>
    </source>
</reference>
<keyword evidence="8" id="KW-1015">Disulfide bond</keyword>
<feature type="signal peptide" evidence="9">
    <location>
        <begin position="1"/>
        <end position="22"/>
    </location>
</feature>
<sequence>MAQNRISLILLFVCPQLCLVMANTGTDLENGEFCVDSAQCKSQCCLGQNPGTCEPPAEENEKCTPFTTNDYYNYCPCKSGLQCRVNKIFEWFLLPGFCSKT</sequence>
<evidence type="ECO:0000256" key="2">
    <source>
        <dbReference type="ARBA" id="ARBA00004613"/>
    </source>
</evidence>
<feature type="chain" id="PRO_5043978265" description="Colipase N-terminal domain-containing protein" evidence="9">
    <location>
        <begin position="23"/>
        <end position="101"/>
    </location>
</feature>
<evidence type="ECO:0000256" key="7">
    <source>
        <dbReference type="ARBA" id="ARBA00023098"/>
    </source>
</evidence>
<dbReference type="GO" id="GO:0016042">
    <property type="term" value="P:lipid catabolic process"/>
    <property type="evidence" value="ECO:0007669"/>
    <property type="project" value="UniProtKB-KW"/>
</dbReference>
<dbReference type="GO" id="GO:0007586">
    <property type="term" value="P:digestion"/>
    <property type="evidence" value="ECO:0007669"/>
    <property type="project" value="UniProtKB-KW"/>
</dbReference>
<keyword evidence="5" id="KW-0222">Digestion</keyword>
<keyword evidence="7" id="KW-0443">Lipid metabolism</keyword>
<dbReference type="PANTHER" id="PTHR10041:SF9">
    <property type="entry name" value="COLIPASE"/>
    <property type="match status" value="1"/>
</dbReference>
<dbReference type="GO" id="GO:0005576">
    <property type="term" value="C:extracellular region"/>
    <property type="evidence" value="ECO:0007669"/>
    <property type="project" value="UniProtKB-SubCell"/>
</dbReference>
<dbReference type="PANTHER" id="PTHR10041">
    <property type="entry name" value="COLIPASE"/>
    <property type="match status" value="1"/>
</dbReference>
<evidence type="ECO:0000256" key="5">
    <source>
        <dbReference type="ARBA" id="ARBA00022757"/>
    </source>
</evidence>
<dbReference type="Gene3D" id="2.10.80.10">
    <property type="entry name" value="Lipase, subunit A"/>
    <property type="match status" value="1"/>
</dbReference>
<evidence type="ECO:0000259" key="10">
    <source>
        <dbReference type="Pfam" id="PF01114"/>
    </source>
</evidence>
<evidence type="ECO:0000256" key="4">
    <source>
        <dbReference type="ARBA" id="ARBA00022525"/>
    </source>
</evidence>
<dbReference type="GO" id="GO:0008047">
    <property type="term" value="F:enzyme activator activity"/>
    <property type="evidence" value="ECO:0007669"/>
    <property type="project" value="InterPro"/>
</dbReference>
<dbReference type="InterPro" id="IPR001981">
    <property type="entry name" value="Colipase"/>
</dbReference>
<keyword evidence="9" id="KW-0732">Signal</keyword>
<keyword evidence="12" id="KW-1185">Reference proteome</keyword>
<gene>
    <name evidence="11" type="ORF">GDO81_026750</name>
</gene>
<dbReference type="InterPro" id="IPR017913">
    <property type="entry name" value="Colipase_N"/>
</dbReference>
<comment type="caution">
    <text evidence="11">The sequence shown here is derived from an EMBL/GenBank/DDBJ whole genome shotgun (WGS) entry which is preliminary data.</text>
</comment>
<comment type="function">
    <text evidence="1">Colipase is a cofactor of pancreatic lipase. It allows the lipase to anchor itself to the lipid-water interface. Without colipase the enzyme is washed off by bile salts, which have an inhibitory effect on the lipase.</text>
</comment>
<comment type="subunit">
    <text evidence="3">Forms a 1:1 stoichiometric complex with pancreatic lipase.</text>
</comment>
<dbReference type="PROSITE" id="PS51342">
    <property type="entry name" value="COLIPASE_2"/>
    <property type="match status" value="1"/>
</dbReference>
<dbReference type="SUPFAM" id="SSF57190">
    <property type="entry name" value="Colipase-like"/>
    <property type="match status" value="2"/>
</dbReference>
<evidence type="ECO:0000313" key="12">
    <source>
        <dbReference type="Proteomes" id="UP000824782"/>
    </source>
</evidence>
<evidence type="ECO:0000256" key="9">
    <source>
        <dbReference type="SAM" id="SignalP"/>
    </source>
</evidence>
<evidence type="ECO:0000256" key="1">
    <source>
        <dbReference type="ARBA" id="ARBA00003508"/>
    </source>
</evidence>
<proteinExistence type="predicted"/>
<accession>A0AAV6ZLZ6</accession>
<name>A0AAV6ZLZ6_ENGPU</name>
<dbReference type="AlphaFoldDB" id="A0AAV6ZLZ6"/>
<organism evidence="11 12">
    <name type="scientific">Engystomops pustulosus</name>
    <name type="common">Tungara frog</name>
    <name type="synonym">Physalaemus pustulosus</name>
    <dbReference type="NCBI Taxonomy" id="76066"/>
    <lineage>
        <taxon>Eukaryota</taxon>
        <taxon>Metazoa</taxon>
        <taxon>Chordata</taxon>
        <taxon>Craniata</taxon>
        <taxon>Vertebrata</taxon>
        <taxon>Euteleostomi</taxon>
        <taxon>Amphibia</taxon>
        <taxon>Batrachia</taxon>
        <taxon>Anura</taxon>
        <taxon>Neobatrachia</taxon>
        <taxon>Hyloidea</taxon>
        <taxon>Leptodactylidae</taxon>
        <taxon>Leiuperinae</taxon>
        <taxon>Engystomops</taxon>
    </lineage>
</organism>
<evidence type="ECO:0000313" key="11">
    <source>
        <dbReference type="EMBL" id="KAG8550306.1"/>
    </source>
</evidence>
<dbReference type="Pfam" id="PF01114">
    <property type="entry name" value="Colipase"/>
    <property type="match status" value="1"/>
</dbReference>
<feature type="domain" description="Colipase N-terminal" evidence="10">
    <location>
        <begin position="27"/>
        <end position="45"/>
    </location>
</feature>
<dbReference type="Proteomes" id="UP000824782">
    <property type="component" value="Unassembled WGS sequence"/>
</dbReference>
<comment type="subcellular location">
    <subcellularLocation>
        <location evidence="2">Secreted</location>
    </subcellularLocation>
</comment>
<evidence type="ECO:0000256" key="6">
    <source>
        <dbReference type="ARBA" id="ARBA00022963"/>
    </source>
</evidence>
<keyword evidence="4" id="KW-0964">Secreted</keyword>
<keyword evidence="6" id="KW-0442">Lipid degradation</keyword>